<gene>
    <name evidence="2" type="ORF">H0267_14255</name>
</gene>
<evidence type="ECO:0000313" key="3">
    <source>
        <dbReference type="Proteomes" id="UP000614490"/>
    </source>
</evidence>
<proteinExistence type="predicted"/>
<evidence type="ECO:0000313" key="2">
    <source>
        <dbReference type="EMBL" id="MBH0231386.1"/>
    </source>
</evidence>
<dbReference type="EMBL" id="JADZSC010000003">
    <property type="protein sequence ID" value="MBH0231386.1"/>
    <property type="molecule type" value="Genomic_DNA"/>
</dbReference>
<dbReference type="AlphaFoldDB" id="A0A931HY35"/>
<dbReference type="Proteomes" id="UP000614490">
    <property type="component" value="Unassembled WGS sequence"/>
</dbReference>
<name>A0A931HY35_9BACI</name>
<keyword evidence="3" id="KW-1185">Reference proteome</keyword>
<reference evidence="2 3" key="1">
    <citation type="journal article" date="2005" name="Int. J. Syst. Evol. Microbiol.">
        <title>Halobacillus yeomjeoni sp. nov., isolated from a marine solar saltern in Korea.</title>
        <authorList>
            <person name="Yoon J.H."/>
            <person name="Kang S.J."/>
            <person name="Lee C.H."/>
            <person name="Oh H.W."/>
            <person name="Oh T.K."/>
        </authorList>
    </citation>
    <scope>NUCLEOTIDE SEQUENCE [LARGE SCALE GENOMIC DNA]</scope>
    <source>
        <strain evidence="2 3">KCTC 3957</strain>
    </source>
</reference>
<evidence type="ECO:0000256" key="1">
    <source>
        <dbReference type="SAM" id="Coils"/>
    </source>
</evidence>
<sequence length="82" mass="9306">MEELIEVMKEIRDELQEMNTKLDNIDYSLGALKGNGLYDSISDLYEKLDDLMGRGLYNSISDVNEKLESISSSLDTIEINTL</sequence>
<keyword evidence="1" id="KW-0175">Coiled coil</keyword>
<accession>A0A931HY35</accession>
<dbReference type="RefSeq" id="WP_197318011.1">
    <property type="nucleotide sequence ID" value="NZ_JADZSC010000003.1"/>
</dbReference>
<comment type="caution">
    <text evidence="2">The sequence shown here is derived from an EMBL/GenBank/DDBJ whole genome shotgun (WGS) entry which is preliminary data.</text>
</comment>
<feature type="coiled-coil region" evidence="1">
    <location>
        <begin position="1"/>
        <end position="28"/>
    </location>
</feature>
<protein>
    <submittedName>
        <fullName evidence="2">Uncharacterized protein</fullName>
    </submittedName>
</protein>
<organism evidence="2 3">
    <name type="scientific">Halobacillus yeomjeoni</name>
    <dbReference type="NCBI Taxonomy" id="311194"/>
    <lineage>
        <taxon>Bacteria</taxon>
        <taxon>Bacillati</taxon>
        <taxon>Bacillota</taxon>
        <taxon>Bacilli</taxon>
        <taxon>Bacillales</taxon>
        <taxon>Bacillaceae</taxon>
        <taxon>Halobacillus</taxon>
    </lineage>
</organism>